<keyword evidence="1" id="KW-0472">Membrane</keyword>
<dbReference type="Proteomes" id="UP000078541">
    <property type="component" value="Unassembled WGS sequence"/>
</dbReference>
<accession>A0A195F8V0</accession>
<gene>
    <name evidence="2" type="ORF">ALC56_08659</name>
</gene>
<sequence length="95" mass="10733">PYLNLICENYLIAEYDVAEKMAKLMLYVFVALLAASLIMGAPDKCGRHGDPCISDSQCCNNIKCHRYANRCQVQITEADLMAQREKILGRKGKDY</sequence>
<evidence type="ECO:0008006" key="4">
    <source>
        <dbReference type="Google" id="ProtNLM"/>
    </source>
</evidence>
<dbReference type="EMBL" id="KQ981727">
    <property type="protein sequence ID" value="KYN36868.1"/>
    <property type="molecule type" value="Genomic_DNA"/>
</dbReference>
<feature type="non-terminal residue" evidence="2">
    <location>
        <position position="1"/>
    </location>
</feature>
<evidence type="ECO:0000313" key="2">
    <source>
        <dbReference type="EMBL" id="KYN36868.1"/>
    </source>
</evidence>
<reference evidence="2 3" key="1">
    <citation type="submission" date="2016-03" db="EMBL/GenBank/DDBJ databases">
        <title>Trachymyrmex septentrionalis WGS genome.</title>
        <authorList>
            <person name="Nygaard S."/>
            <person name="Hu H."/>
            <person name="Boomsma J."/>
            <person name="Zhang G."/>
        </authorList>
    </citation>
    <scope>NUCLEOTIDE SEQUENCE [LARGE SCALE GENOMIC DNA]</scope>
    <source>
        <strain evidence="2">Tsep2-gDNA-1</strain>
        <tissue evidence="2">Whole body</tissue>
    </source>
</reference>
<organism evidence="2 3">
    <name type="scientific">Trachymyrmex septentrionalis</name>
    <dbReference type="NCBI Taxonomy" id="34720"/>
    <lineage>
        <taxon>Eukaryota</taxon>
        <taxon>Metazoa</taxon>
        <taxon>Ecdysozoa</taxon>
        <taxon>Arthropoda</taxon>
        <taxon>Hexapoda</taxon>
        <taxon>Insecta</taxon>
        <taxon>Pterygota</taxon>
        <taxon>Neoptera</taxon>
        <taxon>Endopterygota</taxon>
        <taxon>Hymenoptera</taxon>
        <taxon>Apocrita</taxon>
        <taxon>Aculeata</taxon>
        <taxon>Formicoidea</taxon>
        <taxon>Formicidae</taxon>
        <taxon>Myrmicinae</taxon>
        <taxon>Trachymyrmex</taxon>
    </lineage>
</organism>
<protein>
    <recommendedName>
        <fullName evidence="4">Omega-conotoxin-like protein 1</fullName>
    </recommendedName>
</protein>
<dbReference type="AlphaFoldDB" id="A0A195F8V0"/>
<evidence type="ECO:0000313" key="3">
    <source>
        <dbReference type="Proteomes" id="UP000078541"/>
    </source>
</evidence>
<keyword evidence="3" id="KW-1185">Reference proteome</keyword>
<evidence type="ECO:0000256" key="1">
    <source>
        <dbReference type="SAM" id="Phobius"/>
    </source>
</evidence>
<feature type="transmembrane region" description="Helical" evidence="1">
    <location>
        <begin position="24"/>
        <end position="41"/>
    </location>
</feature>
<proteinExistence type="predicted"/>
<keyword evidence="1" id="KW-1133">Transmembrane helix</keyword>
<name>A0A195F8V0_9HYME</name>
<keyword evidence="1" id="KW-0812">Transmembrane</keyword>